<keyword evidence="2" id="KW-1185">Reference proteome</keyword>
<protein>
    <submittedName>
        <fullName evidence="1">Uncharacterized protein</fullName>
    </submittedName>
</protein>
<dbReference type="Proteomes" id="UP000591735">
    <property type="component" value="Unassembled WGS sequence"/>
</dbReference>
<gene>
    <name evidence="1" type="ORF">HNR38_002997</name>
</gene>
<evidence type="ECO:0000313" key="2">
    <source>
        <dbReference type="Proteomes" id="UP000591735"/>
    </source>
</evidence>
<reference evidence="1 2" key="1">
    <citation type="submission" date="2020-08" db="EMBL/GenBank/DDBJ databases">
        <title>Genomic Encyclopedia of Type Strains, Phase IV (KMG-IV): sequencing the most valuable type-strain genomes for metagenomic binning, comparative biology and taxonomic classification.</title>
        <authorList>
            <person name="Goeker M."/>
        </authorList>
    </citation>
    <scope>NUCLEOTIDE SEQUENCE [LARGE SCALE GENOMIC DNA]</scope>
    <source>
        <strain evidence="1 2">DSM 22359</strain>
    </source>
</reference>
<organism evidence="1 2">
    <name type="scientific">Marinobacter oulmenensis</name>
    <dbReference type="NCBI Taxonomy" id="643747"/>
    <lineage>
        <taxon>Bacteria</taxon>
        <taxon>Pseudomonadati</taxon>
        <taxon>Pseudomonadota</taxon>
        <taxon>Gammaproteobacteria</taxon>
        <taxon>Pseudomonadales</taxon>
        <taxon>Marinobacteraceae</taxon>
        <taxon>Marinobacter</taxon>
    </lineage>
</organism>
<dbReference type="AlphaFoldDB" id="A0A840UG81"/>
<dbReference type="EMBL" id="JACHFE010000009">
    <property type="protein sequence ID" value="MBB5322490.1"/>
    <property type="molecule type" value="Genomic_DNA"/>
</dbReference>
<name>A0A840UG81_9GAMM</name>
<sequence length="291" mass="33114">MMAFAGVNLGKFRILAKAGFCFGVGAKGKLTLEVDADLIWEFAQWVAYQLKNINYERLDFIDDEAFETLSTIVSLALESGEELKEYMLETTRQVANYAQNTWEQLESGIEAADRRARLAERIDTNPDLLKYTSPDTKGQLIHQLIQANAADIVDPRGQEWDPRDSSFWKAGILTARKKAIIQIFTWVQSQAEFDNIMQRVIPTIGGPIISSEEGKRRVQAFLDIGEVDWPIVSFFYTDFDGNLQRFYEHLRPMASKGTPIVRNDMTDYLAQDDTAPSFDRPCFNETQCRVG</sequence>
<accession>A0A840UG81</accession>
<proteinExistence type="predicted"/>
<dbReference type="RefSeq" id="WP_183705733.1">
    <property type="nucleotide sequence ID" value="NZ_JACHFE010000009.1"/>
</dbReference>
<comment type="caution">
    <text evidence="1">The sequence shown here is derived from an EMBL/GenBank/DDBJ whole genome shotgun (WGS) entry which is preliminary data.</text>
</comment>
<evidence type="ECO:0000313" key="1">
    <source>
        <dbReference type="EMBL" id="MBB5322490.1"/>
    </source>
</evidence>